<keyword evidence="3" id="KW-1185">Reference proteome</keyword>
<dbReference type="Proteomes" id="UP000008387">
    <property type="component" value="Chromosome"/>
</dbReference>
<evidence type="ECO:0000313" key="3">
    <source>
        <dbReference type="Proteomes" id="UP000008387"/>
    </source>
</evidence>
<evidence type="ECO:0000259" key="1">
    <source>
        <dbReference type="Pfam" id="PF04965"/>
    </source>
</evidence>
<protein>
    <recommendedName>
        <fullName evidence="1">IraD/Gp25-like domain-containing protein</fullName>
    </recommendedName>
</protein>
<dbReference type="KEGG" id="hbi:HBZC1_17680"/>
<name>F8KQG6_HELBC</name>
<proteinExistence type="predicted"/>
<dbReference type="Pfam" id="PF04965">
    <property type="entry name" value="GPW_gp25"/>
    <property type="match status" value="1"/>
</dbReference>
<organism evidence="2 3">
    <name type="scientific">Helicobacter bizzozeronii (strain CIII-1)</name>
    <dbReference type="NCBI Taxonomy" id="1002804"/>
    <lineage>
        <taxon>Bacteria</taxon>
        <taxon>Pseudomonadati</taxon>
        <taxon>Campylobacterota</taxon>
        <taxon>Epsilonproteobacteria</taxon>
        <taxon>Campylobacterales</taxon>
        <taxon>Helicobacteraceae</taxon>
        <taxon>Helicobacter</taxon>
    </lineage>
</organism>
<dbReference type="AlphaFoldDB" id="F8KQG6"/>
<sequence>MYLLGIEEHIDRLLSTTKNTLVLAPHVGLSPIFIDRVAVQDDLILDLKEEVLENIENFEPRVQAQDLSVSVGEEGVILHIRTADVQKDIKL</sequence>
<dbReference type="GeneID" id="64361194"/>
<reference evidence="2 3" key="1">
    <citation type="journal article" date="2011" name="J. Bacteriol.">
        <title>Genome sequence of Helicobacter bizzozeronii strain CIII-1, an isolate from human gastric mucosa.</title>
        <authorList>
            <person name="Schott T."/>
            <person name="Rossi M."/>
            <person name="Hanninen M.L."/>
        </authorList>
    </citation>
    <scope>NUCLEOTIDE SEQUENCE [LARGE SCALE GENOMIC DNA]</scope>
    <source>
        <strain evidence="2 3">CIII-1</strain>
    </source>
</reference>
<dbReference type="STRING" id="1002804.HBZC1_17680"/>
<dbReference type="SUPFAM" id="SSF160719">
    <property type="entry name" value="gpW/gp25-like"/>
    <property type="match status" value="1"/>
</dbReference>
<evidence type="ECO:0000313" key="2">
    <source>
        <dbReference type="EMBL" id="CCB80754.1"/>
    </source>
</evidence>
<dbReference type="HOGENOM" id="CLU_2422885_0_0_7"/>
<accession>F8KQG6</accession>
<dbReference type="InterPro" id="IPR007048">
    <property type="entry name" value="IraD/Gp25-like"/>
</dbReference>
<dbReference type="EMBL" id="FR871757">
    <property type="protein sequence ID" value="CCB80754.1"/>
    <property type="molecule type" value="Genomic_DNA"/>
</dbReference>
<dbReference type="Gene3D" id="3.10.450.40">
    <property type="match status" value="1"/>
</dbReference>
<feature type="domain" description="IraD/Gp25-like" evidence="1">
    <location>
        <begin position="6"/>
        <end position="74"/>
    </location>
</feature>
<dbReference type="RefSeq" id="WP_013891130.1">
    <property type="nucleotide sequence ID" value="NC_015674.1"/>
</dbReference>
<gene>
    <name evidence="2" type="ordered locus">HBZC1_17680</name>
</gene>